<sequence length="320" mass="34060">MKYDKRLHEKSLSQITNDVLRKEGNALLHFATTQDDAIVEAIDLILRNAGPVIVSGVGKSGHIGQKIAATLRSLGKPAAFLHASEASHGDLGIIQKDSTVMILSNSGETTELSDLMLYCRAYNLPVISMTSNCESTLANFSDVTICYGKTQEACMNGLAPTTSTTLCLAIGDAIAVGVSFRLGIAPEDFRRWHPGGKLGARISLVSDVMRKGADMPLVNPDATIMESLLVMAEKSVGSVIICEGNDVLGIATDGDVRRNFEKPATSHIREIATASPVYISKDLTATEAAEHMSQRGITSCIVGTSGANVEGYLHIHDCIS</sequence>
<evidence type="ECO:0000256" key="7">
    <source>
        <dbReference type="PROSITE-ProRule" id="PRU00703"/>
    </source>
</evidence>
<dbReference type="InterPro" id="IPR046348">
    <property type="entry name" value="SIS_dom_sf"/>
</dbReference>
<dbReference type="InterPro" id="IPR004800">
    <property type="entry name" value="KdsD/KpsF-type"/>
</dbReference>
<dbReference type="PANTHER" id="PTHR42745">
    <property type="match status" value="1"/>
</dbReference>
<dbReference type="PANTHER" id="PTHR42745:SF1">
    <property type="entry name" value="ARABINOSE 5-PHOSPHATE ISOMERASE KDSD"/>
    <property type="match status" value="1"/>
</dbReference>
<accession>A0A0P1EPQ8</accession>
<evidence type="ECO:0000256" key="4">
    <source>
        <dbReference type="PIRNR" id="PIRNR004692"/>
    </source>
</evidence>
<dbReference type="GO" id="GO:0046872">
    <property type="term" value="F:metal ion binding"/>
    <property type="evidence" value="ECO:0007669"/>
    <property type="project" value="UniProtKB-KW"/>
</dbReference>
<dbReference type="RefSeq" id="WP_058239364.1">
    <property type="nucleotide sequence ID" value="NZ_CYPW01000013.1"/>
</dbReference>
<keyword evidence="5" id="KW-0862">Zinc</keyword>
<feature type="binding site" evidence="5">
    <location>
        <position position="82"/>
    </location>
    <ligand>
        <name>Zn(2+)</name>
        <dbReference type="ChEBI" id="CHEBI:29105"/>
    </ligand>
</feature>
<evidence type="ECO:0000259" key="8">
    <source>
        <dbReference type="PROSITE" id="PS51371"/>
    </source>
</evidence>
<dbReference type="Gene3D" id="3.40.50.10490">
    <property type="entry name" value="Glucose-6-phosphate isomerase like protein, domain 1"/>
    <property type="match status" value="1"/>
</dbReference>
<dbReference type="Pfam" id="PF00571">
    <property type="entry name" value="CBS"/>
    <property type="match status" value="2"/>
</dbReference>
<dbReference type="OrthoDB" id="9762536at2"/>
<proteinExistence type="inferred from homology"/>
<evidence type="ECO:0000259" key="9">
    <source>
        <dbReference type="PROSITE" id="PS51464"/>
    </source>
</evidence>
<keyword evidence="5" id="KW-0479">Metal-binding</keyword>
<keyword evidence="10" id="KW-0413">Isomerase</keyword>
<feature type="domain" description="CBS" evidence="8">
    <location>
        <begin position="209"/>
        <end position="266"/>
    </location>
</feature>
<dbReference type="Gene3D" id="3.10.580.10">
    <property type="entry name" value="CBS-domain"/>
    <property type="match status" value="1"/>
</dbReference>
<dbReference type="GO" id="GO:0097367">
    <property type="term" value="F:carbohydrate derivative binding"/>
    <property type="evidence" value="ECO:0007669"/>
    <property type="project" value="InterPro"/>
</dbReference>
<dbReference type="PROSITE" id="PS51371">
    <property type="entry name" value="CBS"/>
    <property type="match status" value="1"/>
</dbReference>
<evidence type="ECO:0000256" key="3">
    <source>
        <dbReference type="ARBA" id="ARBA00023122"/>
    </source>
</evidence>
<organism evidence="10 11">
    <name type="scientific">Shimia marina</name>
    <dbReference type="NCBI Taxonomy" id="321267"/>
    <lineage>
        <taxon>Bacteria</taxon>
        <taxon>Pseudomonadati</taxon>
        <taxon>Pseudomonadota</taxon>
        <taxon>Alphaproteobacteria</taxon>
        <taxon>Rhodobacterales</taxon>
        <taxon>Roseobacteraceae</taxon>
    </lineage>
</organism>
<dbReference type="GO" id="GO:0005975">
    <property type="term" value="P:carbohydrate metabolic process"/>
    <property type="evidence" value="ECO:0007669"/>
    <property type="project" value="InterPro"/>
</dbReference>
<dbReference type="AlphaFoldDB" id="A0A0P1EPQ8"/>
<dbReference type="STRING" id="321267.SHM7688_01577"/>
<evidence type="ECO:0000313" key="11">
    <source>
        <dbReference type="Proteomes" id="UP000054823"/>
    </source>
</evidence>
<gene>
    <name evidence="10" type="primary">kdsD_2</name>
    <name evidence="10" type="ORF">SHM7688_01577</name>
</gene>
<protein>
    <submittedName>
        <fullName evidence="10">Arabinose 5-phosphate isomerase KdsD</fullName>
        <ecNumber evidence="10">5.3.1.13</ecNumber>
    </submittedName>
</protein>
<dbReference type="CDD" id="cd05014">
    <property type="entry name" value="SIS_Kpsf"/>
    <property type="match status" value="1"/>
</dbReference>
<dbReference type="InterPro" id="IPR035474">
    <property type="entry name" value="SIS_Kpsf"/>
</dbReference>
<dbReference type="Pfam" id="PF01380">
    <property type="entry name" value="SIS"/>
    <property type="match status" value="1"/>
</dbReference>
<evidence type="ECO:0000256" key="1">
    <source>
        <dbReference type="ARBA" id="ARBA00008165"/>
    </source>
</evidence>
<dbReference type="CDD" id="cd04604">
    <property type="entry name" value="CBS_pair_SIS_assoc"/>
    <property type="match status" value="1"/>
</dbReference>
<dbReference type="PROSITE" id="PS51464">
    <property type="entry name" value="SIS"/>
    <property type="match status" value="1"/>
</dbReference>
<evidence type="ECO:0000256" key="6">
    <source>
        <dbReference type="PIRSR" id="PIRSR004692-3"/>
    </source>
</evidence>
<reference evidence="10 11" key="1">
    <citation type="submission" date="2015-09" db="EMBL/GenBank/DDBJ databases">
        <authorList>
            <consortium name="Swine Surveillance"/>
        </authorList>
    </citation>
    <scope>NUCLEOTIDE SEQUENCE [LARGE SCALE GENOMIC DNA]</scope>
    <source>
        <strain evidence="10 11">CECT 7688</strain>
    </source>
</reference>
<feature type="site" description="Catalytically relevant" evidence="6">
    <location>
        <position position="111"/>
    </location>
</feature>
<evidence type="ECO:0000256" key="5">
    <source>
        <dbReference type="PIRSR" id="PIRSR004692-2"/>
    </source>
</evidence>
<dbReference type="InterPro" id="IPR001347">
    <property type="entry name" value="SIS_dom"/>
</dbReference>
<feature type="site" description="Catalytically relevant" evidence="6">
    <location>
        <position position="193"/>
    </location>
</feature>
<dbReference type="GO" id="GO:1901135">
    <property type="term" value="P:carbohydrate derivative metabolic process"/>
    <property type="evidence" value="ECO:0007669"/>
    <property type="project" value="InterPro"/>
</dbReference>
<evidence type="ECO:0000313" key="10">
    <source>
        <dbReference type="EMBL" id="CUH52137.1"/>
    </source>
</evidence>
<dbReference type="PIRSF" id="PIRSF004692">
    <property type="entry name" value="KdsD_KpsF"/>
    <property type="match status" value="1"/>
</dbReference>
<feature type="site" description="Catalytically relevant" evidence="6">
    <location>
        <position position="59"/>
    </location>
</feature>
<evidence type="ECO:0000256" key="2">
    <source>
        <dbReference type="ARBA" id="ARBA00022737"/>
    </source>
</evidence>
<feature type="site" description="Catalytically relevant" evidence="6">
    <location>
        <position position="152"/>
    </location>
</feature>
<dbReference type="GO" id="GO:0019146">
    <property type="term" value="F:arabinose-5-phosphate isomerase activity"/>
    <property type="evidence" value="ECO:0007669"/>
    <property type="project" value="UniProtKB-EC"/>
</dbReference>
<dbReference type="NCBIfam" id="TIGR00393">
    <property type="entry name" value="kpsF"/>
    <property type="match status" value="1"/>
</dbReference>
<keyword evidence="3 7" id="KW-0129">CBS domain</keyword>
<dbReference type="EMBL" id="CYPW01000013">
    <property type="protein sequence ID" value="CUH52137.1"/>
    <property type="molecule type" value="Genomic_DNA"/>
</dbReference>
<dbReference type="EC" id="5.3.1.13" evidence="10"/>
<dbReference type="InterPro" id="IPR000644">
    <property type="entry name" value="CBS_dom"/>
</dbReference>
<dbReference type="Proteomes" id="UP000054823">
    <property type="component" value="Unassembled WGS sequence"/>
</dbReference>
<comment type="similarity">
    <text evidence="1 4">Belongs to the SIS family. GutQ/KpsF subfamily.</text>
</comment>
<dbReference type="InterPro" id="IPR046342">
    <property type="entry name" value="CBS_dom_sf"/>
</dbReference>
<keyword evidence="2" id="KW-0677">Repeat</keyword>
<dbReference type="InterPro" id="IPR050986">
    <property type="entry name" value="GutQ/KpsF_isomerases"/>
</dbReference>
<name>A0A0P1EPQ8_9RHOB</name>
<dbReference type="SUPFAM" id="SSF53697">
    <property type="entry name" value="SIS domain"/>
    <property type="match status" value="1"/>
</dbReference>
<feature type="domain" description="SIS" evidence="9">
    <location>
        <begin position="41"/>
        <end position="184"/>
    </location>
</feature>
<keyword evidence="11" id="KW-1185">Reference proteome</keyword>